<dbReference type="Gene3D" id="3.40.50.2000">
    <property type="entry name" value="Glycogen Phosphorylase B"/>
    <property type="match status" value="2"/>
</dbReference>
<dbReference type="PANTHER" id="PTHR48050:SF13">
    <property type="entry name" value="STEROL 3-BETA-GLUCOSYLTRANSFERASE UGT80A2"/>
    <property type="match status" value="1"/>
</dbReference>
<organism evidence="1 2">
    <name type="scientific">Lentzea waywayandensis</name>
    <dbReference type="NCBI Taxonomy" id="84724"/>
    <lineage>
        <taxon>Bacteria</taxon>
        <taxon>Bacillati</taxon>
        <taxon>Actinomycetota</taxon>
        <taxon>Actinomycetes</taxon>
        <taxon>Pseudonocardiales</taxon>
        <taxon>Pseudonocardiaceae</taxon>
        <taxon>Lentzea</taxon>
    </lineage>
</organism>
<keyword evidence="2" id="KW-1185">Reference proteome</keyword>
<dbReference type="STRING" id="84724.SAMN04488564_112235"/>
<accession>A0A1I6FDZ6</accession>
<evidence type="ECO:0000313" key="2">
    <source>
        <dbReference type="Proteomes" id="UP000198583"/>
    </source>
</evidence>
<dbReference type="InterPro" id="IPR050426">
    <property type="entry name" value="Glycosyltransferase_28"/>
</dbReference>
<dbReference type="AlphaFoldDB" id="A0A1I6FDZ6"/>
<sequence>MNVLLCPLSDGGFLYPVIAAGRELARRGHAVTALGHARVAPVLAEAGLSFAAVEEFGERTGFSAARWGRTGMEQYRATLRAAIQVRADVLVTSVLCHGALVAAEVLDIPVVVVGLSIHLWDYQAGGEGEPLGETRRVRTLDTVGHHTALREQAGLPPRPCRQPHNPLLGTALLLRGSPALEYPDAVLPDRVHHVGPLAWEPAAGPGELEELSARLDRSAKPIVYVHLGRYFEGLNLWPLLNAAFTGGPFLGVVERGRSRDPRPAPGTDMLLVHKPWMGPLLDRAGLVLTSATSAPVLAALRQGLPLAVSPNGAEQALLAAACLRAGVAVRVPATVSRDPAAVLRRAWRSPGLRARARDLGRELAAEDSAARAAAVVEQAMSGVAAAASPALRKG</sequence>
<dbReference type="Proteomes" id="UP000198583">
    <property type="component" value="Unassembled WGS sequence"/>
</dbReference>
<dbReference type="RefSeq" id="WP_093603836.1">
    <property type="nucleotide sequence ID" value="NZ_FOYL01000012.1"/>
</dbReference>
<keyword evidence="1" id="KW-0808">Transferase</keyword>
<reference evidence="2" key="1">
    <citation type="submission" date="2016-10" db="EMBL/GenBank/DDBJ databases">
        <authorList>
            <person name="Varghese N."/>
            <person name="Submissions S."/>
        </authorList>
    </citation>
    <scope>NUCLEOTIDE SEQUENCE [LARGE SCALE GENOMIC DNA]</scope>
    <source>
        <strain evidence="2">DSM 44232</strain>
    </source>
</reference>
<name>A0A1I6FDZ6_9PSEU</name>
<dbReference type="PANTHER" id="PTHR48050">
    <property type="entry name" value="STEROL 3-BETA-GLUCOSYLTRANSFERASE"/>
    <property type="match status" value="1"/>
</dbReference>
<protein>
    <submittedName>
        <fullName evidence="1">UDP:flavonoid glycosyltransferase YjiC, YdhE family</fullName>
    </submittedName>
</protein>
<evidence type="ECO:0000313" key="1">
    <source>
        <dbReference type="EMBL" id="SFR28124.1"/>
    </source>
</evidence>
<gene>
    <name evidence="1" type="ORF">SAMN04488564_112235</name>
</gene>
<dbReference type="OrthoDB" id="5514261at2"/>
<dbReference type="EMBL" id="FOYL01000012">
    <property type="protein sequence ID" value="SFR28124.1"/>
    <property type="molecule type" value="Genomic_DNA"/>
</dbReference>
<proteinExistence type="predicted"/>
<dbReference type="SUPFAM" id="SSF53756">
    <property type="entry name" value="UDP-Glycosyltransferase/glycogen phosphorylase"/>
    <property type="match status" value="1"/>
</dbReference>
<dbReference type="GO" id="GO:0016740">
    <property type="term" value="F:transferase activity"/>
    <property type="evidence" value="ECO:0007669"/>
    <property type="project" value="UniProtKB-KW"/>
</dbReference>